<accession>A0A9D9I1N4</accession>
<comment type="caution">
    <text evidence="2">The sequence shown here is derived from an EMBL/GenBank/DDBJ whole genome shotgun (WGS) entry which is preliminary data.</text>
</comment>
<evidence type="ECO:0000313" key="2">
    <source>
        <dbReference type="EMBL" id="MBO8464213.1"/>
    </source>
</evidence>
<protein>
    <submittedName>
        <fullName evidence="2">Uncharacterized protein</fullName>
    </submittedName>
</protein>
<keyword evidence="1" id="KW-0812">Transmembrane</keyword>
<organism evidence="2 3">
    <name type="scientific">Candidatus Scybalomonas excrementavium</name>
    <dbReference type="NCBI Taxonomy" id="2840943"/>
    <lineage>
        <taxon>Bacteria</taxon>
        <taxon>Bacillati</taxon>
        <taxon>Bacillota</taxon>
        <taxon>Clostridia</taxon>
        <taxon>Lachnospirales</taxon>
        <taxon>Lachnospiraceae</taxon>
        <taxon>Lachnospiraceae incertae sedis</taxon>
        <taxon>Candidatus Scybalomonas</taxon>
    </lineage>
</organism>
<evidence type="ECO:0000313" key="3">
    <source>
        <dbReference type="Proteomes" id="UP000823618"/>
    </source>
</evidence>
<dbReference type="AlphaFoldDB" id="A0A9D9I1N4"/>
<reference evidence="2" key="2">
    <citation type="journal article" date="2021" name="PeerJ">
        <title>Extensive microbial diversity within the chicken gut microbiome revealed by metagenomics and culture.</title>
        <authorList>
            <person name="Gilroy R."/>
            <person name="Ravi A."/>
            <person name="Getino M."/>
            <person name="Pursley I."/>
            <person name="Horton D.L."/>
            <person name="Alikhan N.F."/>
            <person name="Baker D."/>
            <person name="Gharbi K."/>
            <person name="Hall N."/>
            <person name="Watson M."/>
            <person name="Adriaenssens E.M."/>
            <person name="Foster-Nyarko E."/>
            <person name="Jarju S."/>
            <person name="Secka A."/>
            <person name="Antonio M."/>
            <person name="Oren A."/>
            <person name="Chaudhuri R.R."/>
            <person name="La Ragione R."/>
            <person name="Hildebrand F."/>
            <person name="Pallen M.J."/>
        </authorList>
    </citation>
    <scope>NUCLEOTIDE SEQUENCE</scope>
    <source>
        <strain evidence="2">E3-2379</strain>
    </source>
</reference>
<dbReference type="Proteomes" id="UP000823618">
    <property type="component" value="Unassembled WGS sequence"/>
</dbReference>
<sequence length="198" mass="22849">MIPNKLRDNSGASLLIALLFFMICAVIGTLILTIAVAASGRMLHLKENQQSYYNIYSAAKLLEEEIQNTSYSKYVQIDSEHNETMHYLEKPTGVFRELLLQYADTIFDTGTIKEAKLIKISLPSNPNMQPVIVTFHMDINYQILLEVYEETQPDIVYEVKIPSIISQNYEKTTFIQDDNEYIRYTTSLYWGKAEISRK</sequence>
<dbReference type="EMBL" id="JADIML010000278">
    <property type="protein sequence ID" value="MBO8464213.1"/>
    <property type="molecule type" value="Genomic_DNA"/>
</dbReference>
<proteinExistence type="predicted"/>
<feature type="transmembrane region" description="Helical" evidence="1">
    <location>
        <begin position="12"/>
        <end position="38"/>
    </location>
</feature>
<evidence type="ECO:0000256" key="1">
    <source>
        <dbReference type="SAM" id="Phobius"/>
    </source>
</evidence>
<gene>
    <name evidence="2" type="ORF">IAC13_09800</name>
</gene>
<reference evidence="2" key="1">
    <citation type="submission" date="2020-10" db="EMBL/GenBank/DDBJ databases">
        <authorList>
            <person name="Gilroy R."/>
        </authorList>
    </citation>
    <scope>NUCLEOTIDE SEQUENCE</scope>
    <source>
        <strain evidence="2">E3-2379</strain>
    </source>
</reference>
<keyword evidence="1" id="KW-0472">Membrane</keyword>
<name>A0A9D9I1N4_9FIRM</name>
<keyword evidence="1" id="KW-1133">Transmembrane helix</keyword>